<dbReference type="PANTHER" id="PTHR37610:SF40">
    <property type="entry name" value="OS01G0909600 PROTEIN"/>
    <property type="match status" value="1"/>
</dbReference>
<dbReference type="Proteomes" id="UP001168877">
    <property type="component" value="Unassembled WGS sequence"/>
</dbReference>
<feature type="compositionally biased region" description="Basic residues" evidence="1">
    <location>
        <begin position="272"/>
        <end position="284"/>
    </location>
</feature>
<sequence length="284" mass="30664">MEDSMAEDTIQASTPTVPTFGQQPITPAAFGFGMASSNVPHPPGVGISLTLVKLNDTNYLLWSRAIKKYLTAQAKEKYLTDTKPADDAKEYQKWVQEDAMVTTWLWNSMEPSIATSTMWVDTKELWDSLQDRFGQSKNVSQTTALPTATLAQTAAPSSQPAFGNPSSVNPFGTIPSNNNNQIGMEDSMAKNTIQESTPLVPAFGQQPITPAASGFGFNMAAQPSPFRFSSQQNVANPQNSTLFPSSNSLEFNAAAAGGSFFLGSGGGDKPNRRIVKIKSKQRRK</sequence>
<keyword evidence="3" id="KW-1185">Reference proteome</keyword>
<proteinExistence type="predicted"/>
<evidence type="ECO:0008006" key="4">
    <source>
        <dbReference type="Google" id="ProtNLM"/>
    </source>
</evidence>
<feature type="region of interest" description="Disordered" evidence="1">
    <location>
        <begin position="260"/>
        <end position="284"/>
    </location>
</feature>
<protein>
    <recommendedName>
        <fullName evidence="4">Retrotransposon Copia-like N-terminal domain-containing protein</fullName>
    </recommendedName>
</protein>
<feature type="compositionally biased region" description="Polar residues" evidence="1">
    <location>
        <begin position="10"/>
        <end position="22"/>
    </location>
</feature>
<dbReference type="EMBL" id="JAUESC010000380">
    <property type="protein sequence ID" value="KAK0593333.1"/>
    <property type="molecule type" value="Genomic_DNA"/>
</dbReference>
<gene>
    <name evidence="2" type="ORF">LWI29_034858</name>
</gene>
<reference evidence="2" key="1">
    <citation type="journal article" date="2022" name="Plant J.">
        <title>Strategies of tolerance reflected in two North American maple genomes.</title>
        <authorList>
            <person name="McEvoy S.L."/>
            <person name="Sezen U.U."/>
            <person name="Trouern-Trend A."/>
            <person name="McMahon S.M."/>
            <person name="Schaberg P.G."/>
            <person name="Yang J."/>
            <person name="Wegrzyn J.L."/>
            <person name="Swenson N.G."/>
        </authorList>
    </citation>
    <scope>NUCLEOTIDE SEQUENCE</scope>
    <source>
        <strain evidence="2">NS2018</strain>
    </source>
</reference>
<name>A0AA39SMA3_ACESA</name>
<evidence type="ECO:0000256" key="1">
    <source>
        <dbReference type="SAM" id="MobiDB-lite"/>
    </source>
</evidence>
<evidence type="ECO:0000313" key="2">
    <source>
        <dbReference type="EMBL" id="KAK0593333.1"/>
    </source>
</evidence>
<accession>A0AA39SMA3</accession>
<dbReference type="PANTHER" id="PTHR37610">
    <property type="entry name" value="CCHC-TYPE DOMAIN-CONTAINING PROTEIN"/>
    <property type="match status" value="1"/>
</dbReference>
<reference evidence="2" key="2">
    <citation type="submission" date="2023-06" db="EMBL/GenBank/DDBJ databases">
        <authorList>
            <person name="Swenson N.G."/>
            <person name="Wegrzyn J.L."/>
            <person name="Mcevoy S.L."/>
        </authorList>
    </citation>
    <scope>NUCLEOTIDE SEQUENCE</scope>
    <source>
        <strain evidence="2">NS2018</strain>
        <tissue evidence="2">Leaf</tissue>
    </source>
</reference>
<evidence type="ECO:0000313" key="3">
    <source>
        <dbReference type="Proteomes" id="UP001168877"/>
    </source>
</evidence>
<comment type="caution">
    <text evidence="2">The sequence shown here is derived from an EMBL/GenBank/DDBJ whole genome shotgun (WGS) entry which is preliminary data.</text>
</comment>
<dbReference type="AlphaFoldDB" id="A0AA39SMA3"/>
<organism evidence="2 3">
    <name type="scientific">Acer saccharum</name>
    <name type="common">Sugar maple</name>
    <dbReference type="NCBI Taxonomy" id="4024"/>
    <lineage>
        <taxon>Eukaryota</taxon>
        <taxon>Viridiplantae</taxon>
        <taxon>Streptophyta</taxon>
        <taxon>Embryophyta</taxon>
        <taxon>Tracheophyta</taxon>
        <taxon>Spermatophyta</taxon>
        <taxon>Magnoliopsida</taxon>
        <taxon>eudicotyledons</taxon>
        <taxon>Gunneridae</taxon>
        <taxon>Pentapetalae</taxon>
        <taxon>rosids</taxon>
        <taxon>malvids</taxon>
        <taxon>Sapindales</taxon>
        <taxon>Sapindaceae</taxon>
        <taxon>Hippocastanoideae</taxon>
        <taxon>Acereae</taxon>
        <taxon>Acer</taxon>
    </lineage>
</organism>
<feature type="region of interest" description="Disordered" evidence="1">
    <location>
        <begin position="1"/>
        <end position="22"/>
    </location>
</feature>